<proteinExistence type="predicted"/>
<comment type="caution">
    <text evidence="2">The sequence shown here is derived from an EMBL/GenBank/DDBJ whole genome shotgun (WGS) entry which is preliminary data.</text>
</comment>
<dbReference type="Proteomes" id="UP000246077">
    <property type="component" value="Unassembled WGS sequence"/>
</dbReference>
<dbReference type="AlphaFoldDB" id="A0A317E530"/>
<dbReference type="EMBL" id="QGLF01000002">
    <property type="protein sequence ID" value="PWR22177.1"/>
    <property type="molecule type" value="Genomic_DNA"/>
</dbReference>
<reference evidence="3" key="1">
    <citation type="submission" date="2018-05" db="EMBL/GenBank/DDBJ databases">
        <title>Zavarzinia sp. HR-AS.</title>
        <authorList>
            <person name="Lee Y."/>
            <person name="Jeon C.O."/>
        </authorList>
    </citation>
    <scope>NUCLEOTIDE SEQUENCE [LARGE SCALE GENOMIC DNA]</scope>
    <source>
        <strain evidence="3">DSM 1231</strain>
    </source>
</reference>
<organism evidence="2 3">
    <name type="scientific">Zavarzinia compransoris</name>
    <dbReference type="NCBI Taxonomy" id="1264899"/>
    <lineage>
        <taxon>Bacteria</taxon>
        <taxon>Pseudomonadati</taxon>
        <taxon>Pseudomonadota</taxon>
        <taxon>Alphaproteobacteria</taxon>
        <taxon>Rhodospirillales</taxon>
        <taxon>Zavarziniaceae</taxon>
        <taxon>Zavarzinia</taxon>
    </lineage>
</organism>
<evidence type="ECO:0000259" key="1">
    <source>
        <dbReference type="Pfam" id="PF14415"/>
    </source>
</evidence>
<dbReference type="InterPro" id="IPR025538">
    <property type="entry name" value="DUF4424"/>
</dbReference>
<evidence type="ECO:0000313" key="3">
    <source>
        <dbReference type="Proteomes" id="UP000246077"/>
    </source>
</evidence>
<keyword evidence="3" id="KW-1185">Reference proteome</keyword>
<name>A0A317E530_9PROT</name>
<evidence type="ECO:0000313" key="2">
    <source>
        <dbReference type="EMBL" id="PWR22177.1"/>
    </source>
</evidence>
<protein>
    <recommendedName>
        <fullName evidence="1">DUF4424 domain-containing protein</fullName>
    </recommendedName>
</protein>
<dbReference type="OrthoDB" id="7299818at2"/>
<sequence length="343" mass="36992">MMDGACGPRLPFRGDDMTSWFARGSLVAALALAGPAAANDSSAALGAGGLTLIEAGDIVMAEEDLYISPAEIRVHYVFDNPTAAPIEKLVAFPLPAIDLGAGDAQPVTLPAPGQANFIDFTVAVAGRPVVPAVEYRAVFKGAEVTGRLKAAGLLDLVPDLLDRSGPLYRLAPATRDDLIAAGLLAAETFDVGQGLQTFYVPQWTLRTTYYWPQVFPPGRLEVEHRYRPVVGMSFLYEGMLDEKEFIAPFCVDAGTRASILKRFKLDEVEAGVWIVDYVLSSGANWAGPIGRFRLTVDKVRPDAIVSFCGTGVKKTSPTTFTLDYRDFEPAEDLAILFIQAFEP</sequence>
<gene>
    <name evidence="2" type="ORF">DKG75_09430</name>
</gene>
<feature type="domain" description="DUF4424" evidence="1">
    <location>
        <begin position="38"/>
        <end position="336"/>
    </location>
</feature>
<dbReference type="Pfam" id="PF14415">
    <property type="entry name" value="DUF4424"/>
    <property type="match status" value="1"/>
</dbReference>
<dbReference type="Gene3D" id="2.60.40.3680">
    <property type="match status" value="2"/>
</dbReference>
<accession>A0A317E530</accession>